<evidence type="ECO:0000256" key="7">
    <source>
        <dbReference type="ARBA" id="ARBA00022777"/>
    </source>
</evidence>
<evidence type="ECO:0000256" key="5">
    <source>
        <dbReference type="ARBA" id="ARBA00022679"/>
    </source>
</evidence>
<dbReference type="CDD" id="cd00483">
    <property type="entry name" value="HPPK"/>
    <property type="match status" value="1"/>
</dbReference>
<evidence type="ECO:0000256" key="2">
    <source>
        <dbReference type="ARBA" id="ARBA00005810"/>
    </source>
</evidence>
<organism evidence="14 15">
    <name type="scientific">Rhizomicrobium electricum</name>
    <dbReference type="NCBI Taxonomy" id="480070"/>
    <lineage>
        <taxon>Bacteria</taxon>
        <taxon>Pseudomonadati</taxon>
        <taxon>Pseudomonadota</taxon>
        <taxon>Alphaproteobacteria</taxon>
        <taxon>Micropepsales</taxon>
        <taxon>Micropepsaceae</taxon>
        <taxon>Rhizomicrobium</taxon>
    </lineage>
</organism>
<keyword evidence="8" id="KW-0067">ATP-binding</keyword>
<evidence type="ECO:0000259" key="13">
    <source>
        <dbReference type="Pfam" id="PF01288"/>
    </source>
</evidence>
<dbReference type="EC" id="2.7.6.3" evidence="3"/>
<comment type="function">
    <text evidence="10">Catalyzes the transfer of pyrophosphate from adenosine triphosphate (ATP) to 6-hydroxymethyl-7,8-dihydropterin, an enzymatic step in folate biosynthesis pathway.</text>
</comment>
<accession>A0ABP3P0V8</accession>
<evidence type="ECO:0000256" key="3">
    <source>
        <dbReference type="ARBA" id="ARBA00013253"/>
    </source>
</evidence>
<evidence type="ECO:0000256" key="1">
    <source>
        <dbReference type="ARBA" id="ARBA00005051"/>
    </source>
</evidence>
<evidence type="ECO:0000256" key="9">
    <source>
        <dbReference type="ARBA" id="ARBA00022909"/>
    </source>
</evidence>
<reference evidence="15" key="1">
    <citation type="journal article" date="2019" name="Int. J. Syst. Evol. Microbiol.">
        <title>The Global Catalogue of Microorganisms (GCM) 10K type strain sequencing project: providing services to taxonomists for standard genome sequencing and annotation.</title>
        <authorList>
            <consortium name="The Broad Institute Genomics Platform"/>
            <consortium name="The Broad Institute Genome Sequencing Center for Infectious Disease"/>
            <person name="Wu L."/>
            <person name="Ma J."/>
        </authorList>
    </citation>
    <scope>NUCLEOTIDE SEQUENCE [LARGE SCALE GENOMIC DNA]</scope>
    <source>
        <strain evidence="15">JCM 15089</strain>
    </source>
</reference>
<dbReference type="InterPro" id="IPR035907">
    <property type="entry name" value="Hppk_sf"/>
</dbReference>
<evidence type="ECO:0000256" key="12">
    <source>
        <dbReference type="ARBA" id="ARBA00033413"/>
    </source>
</evidence>
<evidence type="ECO:0000256" key="10">
    <source>
        <dbReference type="ARBA" id="ARBA00029409"/>
    </source>
</evidence>
<dbReference type="NCBIfam" id="TIGR01498">
    <property type="entry name" value="folK"/>
    <property type="match status" value="1"/>
</dbReference>
<dbReference type="SUPFAM" id="SSF55083">
    <property type="entry name" value="6-hydroxymethyl-7,8-dihydropterin pyrophosphokinase, HPPK"/>
    <property type="match status" value="1"/>
</dbReference>
<feature type="domain" description="7,8-dihydro-6-hydroxymethylpterin-pyrophosphokinase" evidence="13">
    <location>
        <begin position="4"/>
        <end position="133"/>
    </location>
</feature>
<evidence type="ECO:0000256" key="4">
    <source>
        <dbReference type="ARBA" id="ARBA00016218"/>
    </source>
</evidence>
<evidence type="ECO:0000256" key="11">
    <source>
        <dbReference type="ARBA" id="ARBA00029766"/>
    </source>
</evidence>
<dbReference type="RefSeq" id="WP_166930790.1">
    <property type="nucleotide sequence ID" value="NZ_BAAADD010000001.1"/>
</dbReference>
<dbReference type="PANTHER" id="PTHR43071">
    <property type="entry name" value="2-AMINO-4-HYDROXY-6-HYDROXYMETHYLDIHYDROPTERIDINE PYROPHOSPHOKINASE"/>
    <property type="match status" value="1"/>
</dbReference>
<keyword evidence="6" id="KW-0547">Nucleotide-binding</keyword>
<name>A0ABP3P0V8_9PROT</name>
<dbReference type="Proteomes" id="UP001499951">
    <property type="component" value="Unassembled WGS sequence"/>
</dbReference>
<dbReference type="PANTHER" id="PTHR43071:SF1">
    <property type="entry name" value="2-AMINO-4-HYDROXY-6-HYDROXYMETHYLDIHYDROPTERIDINE PYROPHOSPHOKINASE"/>
    <property type="match status" value="1"/>
</dbReference>
<protein>
    <recommendedName>
        <fullName evidence="4">2-amino-4-hydroxy-6-hydroxymethyldihydropteridine pyrophosphokinase</fullName>
        <ecNumber evidence="3">2.7.6.3</ecNumber>
    </recommendedName>
    <alternativeName>
        <fullName evidence="11">6-hydroxymethyl-7,8-dihydropterin pyrophosphokinase</fullName>
    </alternativeName>
    <alternativeName>
        <fullName evidence="12">7,8-dihydro-6-hydroxymethylpterin-pyrophosphokinase</fullName>
    </alternativeName>
</protein>
<sequence length="164" mass="17001">MILIALGANLSSAAGPPAITIASSLGAMAAQRIRVLKVSPFYSSPAWPDPSEPPYVNGIALVQTPLGPSGLLAALHAIEAEFGRERTHPNAPRTLDLDLIDYDGRVEEGPPVLPHPRAATRAFVLKPLADVAPGWVHPVSGKTVAALLTALPEADVAAVLKTTA</sequence>
<comment type="similarity">
    <text evidence="2">Belongs to the HPPK family.</text>
</comment>
<evidence type="ECO:0000256" key="6">
    <source>
        <dbReference type="ARBA" id="ARBA00022741"/>
    </source>
</evidence>
<keyword evidence="9" id="KW-0289">Folate biosynthesis</keyword>
<comment type="pathway">
    <text evidence="1">Cofactor biosynthesis; tetrahydrofolate biosynthesis; 2-amino-4-hydroxy-6-hydroxymethyl-7,8-dihydropteridine diphosphate from 7,8-dihydroneopterin triphosphate: step 4/4.</text>
</comment>
<keyword evidence="7" id="KW-0418">Kinase</keyword>
<evidence type="ECO:0000256" key="8">
    <source>
        <dbReference type="ARBA" id="ARBA00022840"/>
    </source>
</evidence>
<gene>
    <name evidence="14" type="primary">folK</name>
    <name evidence="14" type="ORF">GCM10008942_03090</name>
</gene>
<dbReference type="Gene3D" id="3.30.70.560">
    <property type="entry name" value="7,8-Dihydro-6-hydroxymethylpterin-pyrophosphokinase HPPK"/>
    <property type="match status" value="1"/>
</dbReference>
<evidence type="ECO:0000313" key="15">
    <source>
        <dbReference type="Proteomes" id="UP001499951"/>
    </source>
</evidence>
<dbReference type="InterPro" id="IPR000550">
    <property type="entry name" value="Hppk"/>
</dbReference>
<comment type="caution">
    <text evidence="14">The sequence shown here is derived from an EMBL/GenBank/DDBJ whole genome shotgun (WGS) entry which is preliminary data.</text>
</comment>
<proteinExistence type="inferred from homology"/>
<dbReference type="EMBL" id="BAAADD010000001">
    <property type="protein sequence ID" value="GAA0557993.1"/>
    <property type="molecule type" value="Genomic_DNA"/>
</dbReference>
<keyword evidence="5" id="KW-0808">Transferase</keyword>
<evidence type="ECO:0000313" key="14">
    <source>
        <dbReference type="EMBL" id="GAA0557993.1"/>
    </source>
</evidence>
<dbReference type="Pfam" id="PF01288">
    <property type="entry name" value="HPPK"/>
    <property type="match status" value="1"/>
</dbReference>
<keyword evidence="15" id="KW-1185">Reference proteome</keyword>